<dbReference type="OrthoDB" id="5420014at2759"/>
<evidence type="ECO:0000313" key="2">
    <source>
        <dbReference type="EMBL" id="CAF9933503.1"/>
    </source>
</evidence>
<feature type="transmembrane region" description="Helical" evidence="1">
    <location>
        <begin position="175"/>
        <end position="196"/>
    </location>
</feature>
<comment type="caution">
    <text evidence="2">The sequence shown here is derived from an EMBL/GenBank/DDBJ whole genome shotgun (WGS) entry which is preliminary data.</text>
</comment>
<feature type="transmembrane region" description="Helical" evidence="1">
    <location>
        <begin position="216"/>
        <end position="235"/>
    </location>
</feature>
<feature type="transmembrane region" description="Helical" evidence="1">
    <location>
        <begin position="345"/>
        <end position="362"/>
    </location>
</feature>
<sequence>MAQLIAISSNPIAYNGPYFDVRALFNGPIGPLGKTIQYLRTACMQYYAPSGEQPGSWNYTRSVADCIFNNLSEHEKAEASTHQYFLTLWPAFISIIVAMGIDAAPIAYDNLAWTAIYLLTSGAMPGFETTAFPHQVVAAEVSEARKLCESWQDDYPARKVSRLSRLRRNTYAPMWMDLALMAASLGLWLTFVIYYVVTLHRSFTMTETIPWCYGVMWYLVAAFPMLFGALPRLVLNNVDLYDPRAVVNVKASSRTGAIDKRKGTAKNSSAQLYEHRKMKHGFHTWCRLAFLQLSSRPYRVLVHPFPQSYLLASYNYLVAIGRFGVFIWGSMAQGVLTFVPTPTDYYLAILLLFTTATPRLIAPKFLRSGRRGADLVVSVERLF</sequence>
<accession>A0A8H3IV08</accession>
<keyword evidence="1" id="KW-1133">Transmembrane helix</keyword>
<evidence type="ECO:0000256" key="1">
    <source>
        <dbReference type="SAM" id="Phobius"/>
    </source>
</evidence>
<evidence type="ECO:0000313" key="3">
    <source>
        <dbReference type="Proteomes" id="UP000664521"/>
    </source>
</evidence>
<dbReference type="AlphaFoldDB" id="A0A8H3IV08"/>
<gene>
    <name evidence="2" type="ORF">HETSPECPRED_008669</name>
</gene>
<feature type="transmembrane region" description="Helical" evidence="1">
    <location>
        <begin position="316"/>
        <end position="339"/>
    </location>
</feature>
<dbReference type="EMBL" id="CAJPDS010000068">
    <property type="protein sequence ID" value="CAF9933503.1"/>
    <property type="molecule type" value="Genomic_DNA"/>
</dbReference>
<protein>
    <submittedName>
        <fullName evidence="2">Uncharacterized protein</fullName>
    </submittedName>
</protein>
<keyword evidence="1" id="KW-0812">Transmembrane</keyword>
<proteinExistence type="predicted"/>
<keyword evidence="1" id="KW-0472">Membrane</keyword>
<keyword evidence="3" id="KW-1185">Reference proteome</keyword>
<dbReference type="Proteomes" id="UP000664521">
    <property type="component" value="Unassembled WGS sequence"/>
</dbReference>
<reference evidence="2" key="1">
    <citation type="submission" date="2021-03" db="EMBL/GenBank/DDBJ databases">
        <authorList>
            <person name="Tagirdzhanova G."/>
        </authorList>
    </citation>
    <scope>NUCLEOTIDE SEQUENCE</scope>
</reference>
<organism evidence="2 3">
    <name type="scientific">Heterodermia speciosa</name>
    <dbReference type="NCBI Taxonomy" id="116794"/>
    <lineage>
        <taxon>Eukaryota</taxon>
        <taxon>Fungi</taxon>
        <taxon>Dikarya</taxon>
        <taxon>Ascomycota</taxon>
        <taxon>Pezizomycotina</taxon>
        <taxon>Lecanoromycetes</taxon>
        <taxon>OSLEUM clade</taxon>
        <taxon>Lecanoromycetidae</taxon>
        <taxon>Caliciales</taxon>
        <taxon>Physciaceae</taxon>
        <taxon>Heterodermia</taxon>
    </lineage>
</organism>
<name>A0A8H3IV08_9LECA</name>